<dbReference type="GO" id="GO:0042254">
    <property type="term" value="P:ribosome biogenesis"/>
    <property type="evidence" value="ECO:0007669"/>
    <property type="project" value="UniProtKB-KW"/>
</dbReference>
<keyword evidence="3 5" id="KW-0690">Ribosome biogenesis</keyword>
<sequence>MTDRMDVDGADGAKARPSITVTKPIPYTFDLGELLCNDANPLPSSTEDTIKDTARDCAQALINQLLTTCPISSTKEGLLLQLPQTTTPLPREKPVPQAKPPTRWELFAAKKGIKDKKREGNLVYDEASGEWVPKWGYKGKNKETDDQWLVEVDEKKEAETGEPGDARKEGRAARMERIKRNERKQKANERKHRKNHGTS</sequence>
<keyword evidence="4 5" id="KW-0539">Nucleus</keyword>
<evidence type="ECO:0000256" key="3">
    <source>
        <dbReference type="ARBA" id="ARBA00022517"/>
    </source>
</evidence>
<evidence type="ECO:0000313" key="8">
    <source>
        <dbReference type="Proteomes" id="UP000799776"/>
    </source>
</evidence>
<evidence type="ECO:0000256" key="6">
    <source>
        <dbReference type="SAM" id="MobiDB-lite"/>
    </source>
</evidence>
<evidence type="ECO:0000256" key="4">
    <source>
        <dbReference type="ARBA" id="ARBA00023242"/>
    </source>
</evidence>
<evidence type="ECO:0000256" key="5">
    <source>
        <dbReference type="RuleBase" id="RU364132"/>
    </source>
</evidence>
<dbReference type="EMBL" id="ML978712">
    <property type="protein sequence ID" value="KAF2090612.1"/>
    <property type="molecule type" value="Genomic_DNA"/>
</dbReference>
<dbReference type="OrthoDB" id="28455at2759"/>
<feature type="region of interest" description="Disordered" evidence="6">
    <location>
        <begin position="152"/>
        <end position="199"/>
    </location>
</feature>
<feature type="compositionally biased region" description="Basic residues" evidence="6">
    <location>
        <begin position="189"/>
        <end position="199"/>
    </location>
</feature>
<feature type="compositionally biased region" description="Basic and acidic residues" evidence="6">
    <location>
        <begin position="152"/>
        <end position="188"/>
    </location>
</feature>
<dbReference type="InterPro" id="IPR007023">
    <property type="entry name" value="Ribosom_reg"/>
</dbReference>
<comment type="subcellular location">
    <subcellularLocation>
        <location evidence="1 5">Nucleus</location>
    </subcellularLocation>
</comment>
<gene>
    <name evidence="7" type="ORF">K490DRAFT_53597</name>
</gene>
<dbReference type="AlphaFoldDB" id="A0A9P4M0W5"/>
<dbReference type="GO" id="GO:0005634">
    <property type="term" value="C:nucleus"/>
    <property type="evidence" value="ECO:0007669"/>
    <property type="project" value="UniProtKB-SubCell"/>
</dbReference>
<comment type="similarity">
    <text evidence="2 5">Belongs to the RRS1 family.</text>
</comment>
<evidence type="ECO:0000256" key="1">
    <source>
        <dbReference type="ARBA" id="ARBA00004123"/>
    </source>
</evidence>
<keyword evidence="8" id="KW-1185">Reference proteome</keyword>
<evidence type="ECO:0000256" key="2">
    <source>
        <dbReference type="ARBA" id="ARBA00010077"/>
    </source>
</evidence>
<protein>
    <recommendedName>
        <fullName evidence="5">Ribosome biogenesis regulatory protein</fullName>
    </recommendedName>
</protein>
<proteinExistence type="inferred from homology"/>
<reference evidence="7" key="1">
    <citation type="journal article" date="2020" name="Stud. Mycol.">
        <title>101 Dothideomycetes genomes: a test case for predicting lifestyles and emergence of pathogens.</title>
        <authorList>
            <person name="Haridas S."/>
            <person name="Albert R."/>
            <person name="Binder M."/>
            <person name="Bloem J."/>
            <person name="Labutti K."/>
            <person name="Salamov A."/>
            <person name="Andreopoulos B."/>
            <person name="Baker S."/>
            <person name="Barry K."/>
            <person name="Bills G."/>
            <person name="Bluhm B."/>
            <person name="Cannon C."/>
            <person name="Castanera R."/>
            <person name="Culley D."/>
            <person name="Daum C."/>
            <person name="Ezra D."/>
            <person name="Gonzalez J."/>
            <person name="Henrissat B."/>
            <person name="Kuo A."/>
            <person name="Liang C."/>
            <person name="Lipzen A."/>
            <person name="Lutzoni F."/>
            <person name="Magnuson J."/>
            <person name="Mondo S."/>
            <person name="Nolan M."/>
            <person name="Ohm R."/>
            <person name="Pangilinan J."/>
            <person name="Park H.-J."/>
            <person name="Ramirez L."/>
            <person name="Alfaro M."/>
            <person name="Sun H."/>
            <person name="Tritt A."/>
            <person name="Yoshinaga Y."/>
            <person name="Zwiers L.-H."/>
            <person name="Turgeon B."/>
            <person name="Goodwin S."/>
            <person name="Spatafora J."/>
            <person name="Crous P."/>
            <person name="Grigoriev I."/>
        </authorList>
    </citation>
    <scope>NUCLEOTIDE SEQUENCE</scope>
    <source>
        <strain evidence="7">CBS 121410</strain>
    </source>
</reference>
<dbReference type="Proteomes" id="UP000799776">
    <property type="component" value="Unassembled WGS sequence"/>
</dbReference>
<name>A0A9P4M0W5_9PEZI</name>
<organism evidence="7 8">
    <name type="scientific">Saccharata proteae CBS 121410</name>
    <dbReference type="NCBI Taxonomy" id="1314787"/>
    <lineage>
        <taxon>Eukaryota</taxon>
        <taxon>Fungi</taxon>
        <taxon>Dikarya</taxon>
        <taxon>Ascomycota</taxon>
        <taxon>Pezizomycotina</taxon>
        <taxon>Dothideomycetes</taxon>
        <taxon>Dothideomycetes incertae sedis</taxon>
        <taxon>Botryosphaeriales</taxon>
        <taxon>Saccharataceae</taxon>
        <taxon>Saccharata</taxon>
    </lineage>
</organism>
<comment type="function">
    <text evidence="5">Involved in ribosomal large subunit assembly.</text>
</comment>
<accession>A0A9P4M0W5</accession>
<evidence type="ECO:0000313" key="7">
    <source>
        <dbReference type="EMBL" id="KAF2090612.1"/>
    </source>
</evidence>
<dbReference type="Pfam" id="PF04939">
    <property type="entry name" value="RRS1"/>
    <property type="match status" value="1"/>
</dbReference>
<comment type="caution">
    <text evidence="7">The sequence shown here is derived from an EMBL/GenBank/DDBJ whole genome shotgun (WGS) entry which is preliminary data.</text>
</comment>